<evidence type="ECO:0000256" key="2">
    <source>
        <dbReference type="ARBA" id="ARBA00022679"/>
    </source>
</evidence>
<keyword evidence="4 8" id="KW-0418">Kinase</keyword>
<evidence type="ECO:0000256" key="7">
    <source>
        <dbReference type="ARBA" id="ARBA00048478"/>
    </source>
</evidence>
<sequence length="215" mass="24361">MINRSIAIDGPAGSGKSTIAKIIAKENNLMYINTGAMYRAVTYYAIKAGISYDEVSKLIDLIDNLEMHFEGDRLIVNGTDITDELTYPEISNNVSNYAAVKEVREKLVSFQQKMSQKYEVIMDGRDIGTVVLKDAKYKFFLTAKAEERAKRRCKELIEKGIEVDFNNILEEIEKRDYIDTHREINPLTKADDAMEIDTSSMTIDEVVKKISGLLN</sequence>
<comment type="similarity">
    <text evidence="1 8">Belongs to the cytidylate kinase family. Type 1 subfamily.</text>
</comment>
<dbReference type="GO" id="GO:0015949">
    <property type="term" value="P:nucleobase-containing small molecule interconversion"/>
    <property type="evidence" value="ECO:0007669"/>
    <property type="project" value="TreeGrafter"/>
</dbReference>
<comment type="subcellular location">
    <subcellularLocation>
        <location evidence="8">Cytoplasm</location>
    </subcellularLocation>
</comment>
<dbReference type="Pfam" id="PF02224">
    <property type="entry name" value="Cytidylate_kin"/>
    <property type="match status" value="1"/>
</dbReference>
<dbReference type="AlphaFoldDB" id="D9SN16"/>
<dbReference type="OrthoDB" id="9807434at2"/>
<protein>
    <recommendedName>
        <fullName evidence="8">Cytidylate kinase</fullName>
        <shortName evidence="8">CK</shortName>
        <ecNumber evidence="8">2.7.4.25</ecNumber>
    </recommendedName>
    <alternativeName>
        <fullName evidence="8">Cytidine monophosphate kinase</fullName>
        <shortName evidence="8">CMP kinase</shortName>
    </alternativeName>
</protein>
<dbReference type="GO" id="GO:0006220">
    <property type="term" value="P:pyrimidine nucleotide metabolic process"/>
    <property type="evidence" value="ECO:0007669"/>
    <property type="project" value="UniProtKB-UniRule"/>
</dbReference>
<keyword evidence="5 8" id="KW-0067">ATP-binding</keyword>
<evidence type="ECO:0000259" key="9">
    <source>
        <dbReference type="Pfam" id="PF02224"/>
    </source>
</evidence>
<evidence type="ECO:0000256" key="5">
    <source>
        <dbReference type="ARBA" id="ARBA00022840"/>
    </source>
</evidence>
<keyword evidence="11" id="KW-1185">Reference proteome</keyword>
<dbReference type="HOGENOM" id="CLU_079959_0_2_9"/>
<dbReference type="PANTHER" id="PTHR21299">
    <property type="entry name" value="CYTIDYLATE KINASE/PANTOATE-BETA-ALANINE LIGASE"/>
    <property type="match status" value="1"/>
</dbReference>
<comment type="catalytic activity">
    <reaction evidence="7 8">
        <text>CMP + ATP = CDP + ADP</text>
        <dbReference type="Rhea" id="RHEA:11600"/>
        <dbReference type="ChEBI" id="CHEBI:30616"/>
        <dbReference type="ChEBI" id="CHEBI:58069"/>
        <dbReference type="ChEBI" id="CHEBI:60377"/>
        <dbReference type="ChEBI" id="CHEBI:456216"/>
        <dbReference type="EC" id="2.7.4.25"/>
    </reaction>
</comment>
<accession>D9SN16</accession>
<dbReference type="CDD" id="cd02020">
    <property type="entry name" value="CMPK"/>
    <property type="match status" value="1"/>
</dbReference>
<evidence type="ECO:0000313" key="10">
    <source>
        <dbReference type="EMBL" id="ADL51882.1"/>
    </source>
</evidence>
<dbReference type="NCBIfam" id="TIGR00017">
    <property type="entry name" value="cmk"/>
    <property type="match status" value="1"/>
</dbReference>
<dbReference type="PANTHER" id="PTHR21299:SF2">
    <property type="entry name" value="CYTIDYLATE KINASE"/>
    <property type="match status" value="1"/>
</dbReference>
<dbReference type="InterPro" id="IPR003136">
    <property type="entry name" value="Cytidylate_kin"/>
</dbReference>
<gene>
    <name evidence="8" type="primary">cmk</name>
    <name evidence="10" type="ordered locus">Clocel_2139</name>
</gene>
<name>D9SN16_CLOC7</name>
<dbReference type="RefSeq" id="WP_010076899.1">
    <property type="nucleotide sequence ID" value="NC_014393.1"/>
</dbReference>
<dbReference type="HAMAP" id="MF_00238">
    <property type="entry name" value="Cytidyl_kinase_type1"/>
    <property type="match status" value="1"/>
</dbReference>
<keyword evidence="3 8" id="KW-0547">Nucleotide-binding</keyword>
<evidence type="ECO:0000256" key="6">
    <source>
        <dbReference type="ARBA" id="ARBA00047615"/>
    </source>
</evidence>
<dbReference type="GO" id="GO:0005829">
    <property type="term" value="C:cytosol"/>
    <property type="evidence" value="ECO:0007669"/>
    <property type="project" value="TreeGrafter"/>
</dbReference>
<dbReference type="InterPro" id="IPR027417">
    <property type="entry name" value="P-loop_NTPase"/>
</dbReference>
<dbReference type="Proteomes" id="UP000002730">
    <property type="component" value="Chromosome"/>
</dbReference>
<dbReference type="InterPro" id="IPR011994">
    <property type="entry name" value="Cytidylate_kinase_dom"/>
</dbReference>
<keyword evidence="2 8" id="KW-0808">Transferase</keyword>
<comment type="catalytic activity">
    <reaction evidence="6 8">
        <text>dCMP + ATP = dCDP + ADP</text>
        <dbReference type="Rhea" id="RHEA:25094"/>
        <dbReference type="ChEBI" id="CHEBI:30616"/>
        <dbReference type="ChEBI" id="CHEBI:57566"/>
        <dbReference type="ChEBI" id="CHEBI:58593"/>
        <dbReference type="ChEBI" id="CHEBI:456216"/>
        <dbReference type="EC" id="2.7.4.25"/>
    </reaction>
</comment>
<feature type="binding site" evidence="8">
    <location>
        <begin position="10"/>
        <end position="18"/>
    </location>
    <ligand>
        <name>ATP</name>
        <dbReference type="ChEBI" id="CHEBI:30616"/>
    </ligand>
</feature>
<dbReference type="GO" id="GO:0036431">
    <property type="term" value="F:dCMP kinase activity"/>
    <property type="evidence" value="ECO:0007669"/>
    <property type="project" value="InterPro"/>
</dbReference>
<proteinExistence type="inferred from homology"/>
<feature type="domain" description="Cytidylate kinase" evidence="9">
    <location>
        <begin position="6"/>
        <end position="211"/>
    </location>
</feature>
<keyword evidence="8" id="KW-0963">Cytoplasm</keyword>
<reference evidence="10 11" key="1">
    <citation type="submission" date="2010-08" db="EMBL/GenBank/DDBJ databases">
        <title>Complete sequence of Clostridium cellulovorans 743B.</title>
        <authorList>
            <consortium name="US DOE Joint Genome Institute"/>
            <person name="Lucas S."/>
            <person name="Copeland A."/>
            <person name="Lapidus A."/>
            <person name="Cheng J.-F."/>
            <person name="Bruce D."/>
            <person name="Goodwin L."/>
            <person name="Pitluck S."/>
            <person name="Chertkov O."/>
            <person name="Detter J.C."/>
            <person name="Han C."/>
            <person name="Tapia R."/>
            <person name="Land M."/>
            <person name="Hauser L."/>
            <person name="Chang Y.-J."/>
            <person name="Jeffries C."/>
            <person name="Kyrpides N."/>
            <person name="Ivanova N."/>
            <person name="Mikhailova N."/>
            <person name="Hemme C.L."/>
            <person name="Woyke T."/>
        </authorList>
    </citation>
    <scope>NUCLEOTIDE SEQUENCE [LARGE SCALE GENOMIC DNA]</scope>
    <source>
        <strain evidence="11">ATCC 35296 / DSM 3052 / OCM 3 / 743B</strain>
    </source>
</reference>
<evidence type="ECO:0000313" key="11">
    <source>
        <dbReference type="Proteomes" id="UP000002730"/>
    </source>
</evidence>
<dbReference type="eggNOG" id="COG0283">
    <property type="taxonomic scope" value="Bacteria"/>
</dbReference>
<dbReference type="SUPFAM" id="SSF52540">
    <property type="entry name" value="P-loop containing nucleoside triphosphate hydrolases"/>
    <property type="match status" value="1"/>
</dbReference>
<evidence type="ECO:0000256" key="8">
    <source>
        <dbReference type="HAMAP-Rule" id="MF_00238"/>
    </source>
</evidence>
<dbReference type="EMBL" id="CP002160">
    <property type="protein sequence ID" value="ADL51882.1"/>
    <property type="molecule type" value="Genomic_DNA"/>
</dbReference>
<dbReference type="STRING" id="573061.Clocel_2139"/>
<dbReference type="Gene3D" id="3.40.50.300">
    <property type="entry name" value="P-loop containing nucleotide triphosphate hydrolases"/>
    <property type="match status" value="1"/>
</dbReference>
<evidence type="ECO:0000256" key="4">
    <source>
        <dbReference type="ARBA" id="ARBA00022777"/>
    </source>
</evidence>
<evidence type="ECO:0000256" key="1">
    <source>
        <dbReference type="ARBA" id="ARBA00009427"/>
    </source>
</evidence>
<dbReference type="GO" id="GO:0036430">
    <property type="term" value="F:CMP kinase activity"/>
    <property type="evidence" value="ECO:0007669"/>
    <property type="project" value="RHEA"/>
</dbReference>
<dbReference type="KEGG" id="ccb:Clocel_2139"/>
<evidence type="ECO:0000256" key="3">
    <source>
        <dbReference type="ARBA" id="ARBA00022741"/>
    </source>
</evidence>
<dbReference type="EC" id="2.7.4.25" evidence="8"/>
<dbReference type="GO" id="GO:0005524">
    <property type="term" value="F:ATP binding"/>
    <property type="evidence" value="ECO:0007669"/>
    <property type="project" value="UniProtKB-UniRule"/>
</dbReference>
<organism evidence="10 11">
    <name type="scientific">Clostridium cellulovorans (strain ATCC 35296 / DSM 3052 / OCM 3 / 743B)</name>
    <dbReference type="NCBI Taxonomy" id="573061"/>
    <lineage>
        <taxon>Bacteria</taxon>
        <taxon>Bacillati</taxon>
        <taxon>Bacillota</taxon>
        <taxon>Clostridia</taxon>
        <taxon>Eubacteriales</taxon>
        <taxon>Clostridiaceae</taxon>
        <taxon>Clostridium</taxon>
    </lineage>
</organism>